<dbReference type="EMBL" id="VOGC01000002">
    <property type="protein sequence ID" value="MQN00653.1"/>
    <property type="molecule type" value="Genomic_DNA"/>
</dbReference>
<dbReference type="PANTHER" id="PTHR10073:SF12">
    <property type="entry name" value="DNA MISMATCH REPAIR PROTEIN MLH1"/>
    <property type="match status" value="1"/>
</dbReference>
<dbReference type="GO" id="GO:0006298">
    <property type="term" value="P:mismatch repair"/>
    <property type="evidence" value="ECO:0007669"/>
    <property type="project" value="UniProtKB-UniRule"/>
</dbReference>
<keyword evidence="7" id="KW-0378">Hydrolase</keyword>
<dbReference type="InterPro" id="IPR036890">
    <property type="entry name" value="HATPase_C_sf"/>
</dbReference>
<dbReference type="InterPro" id="IPR042121">
    <property type="entry name" value="MutL_C_regsub"/>
</dbReference>
<dbReference type="InterPro" id="IPR013507">
    <property type="entry name" value="DNA_mismatch_S5_2-like"/>
</dbReference>
<dbReference type="SUPFAM" id="SSF55874">
    <property type="entry name" value="ATPase domain of HSP90 chaperone/DNA topoisomerase II/histidine kinase"/>
    <property type="match status" value="1"/>
</dbReference>
<dbReference type="NCBIfam" id="TIGR00585">
    <property type="entry name" value="mutl"/>
    <property type="match status" value="1"/>
</dbReference>
<keyword evidence="7" id="KW-0540">Nuclease</keyword>
<dbReference type="InterPro" id="IPR014790">
    <property type="entry name" value="MutL_C"/>
</dbReference>
<comment type="similarity">
    <text evidence="1 4">Belongs to the DNA mismatch repair MutL/HexB family.</text>
</comment>
<dbReference type="Pfam" id="PF13589">
    <property type="entry name" value="HATPase_c_3"/>
    <property type="match status" value="1"/>
</dbReference>
<comment type="function">
    <text evidence="4">This protein is involved in the repair of mismatches in DNA. It is required for dam-dependent methyl-directed DNA mismatch repair. May act as a 'molecular matchmaker', a protein that promotes the formation of a stable complex between two or more DNA-binding proteins in an ATP-dependent manner without itself being part of a final effector complex.</text>
</comment>
<reference evidence="7" key="1">
    <citation type="journal article" date="2020" name="Appl. Environ. Microbiol.">
        <title>Medium-Chain Fatty Acid Synthesis by 'Candidatus Weimeria bifida' gen. nov., sp. nov., and 'Candidatus Pseudoramibacter fermentans' sp. nov.</title>
        <authorList>
            <person name="Scarborough M.J."/>
            <person name="Myers K.S."/>
            <person name="Donohue T.J."/>
            <person name="Noguera D.R."/>
        </authorList>
    </citation>
    <scope>NUCLEOTIDE SEQUENCE</scope>
    <source>
        <strain evidence="7">LCO1.1</strain>
    </source>
</reference>
<dbReference type="GO" id="GO:0140664">
    <property type="term" value="F:ATP-dependent DNA damage sensor activity"/>
    <property type="evidence" value="ECO:0007669"/>
    <property type="project" value="InterPro"/>
</dbReference>
<dbReference type="GO" id="GO:0030983">
    <property type="term" value="F:mismatched DNA binding"/>
    <property type="evidence" value="ECO:0007669"/>
    <property type="project" value="InterPro"/>
</dbReference>
<dbReference type="Gene3D" id="3.30.565.10">
    <property type="entry name" value="Histidine kinase-like ATPase, C-terminal domain"/>
    <property type="match status" value="1"/>
</dbReference>
<dbReference type="CDD" id="cd16926">
    <property type="entry name" value="HATPase_MutL-MLH-PMS-like"/>
    <property type="match status" value="1"/>
</dbReference>
<comment type="caution">
    <text evidence="7">The sequence shown here is derived from an EMBL/GenBank/DDBJ whole genome shotgun (WGS) entry which is preliminary data.</text>
</comment>
<organism evidence="7 8">
    <name type="scientific">Candidatus Weimeria bifida</name>
    <dbReference type="NCBI Taxonomy" id="2599074"/>
    <lineage>
        <taxon>Bacteria</taxon>
        <taxon>Bacillati</taxon>
        <taxon>Bacillota</taxon>
        <taxon>Clostridia</taxon>
        <taxon>Lachnospirales</taxon>
        <taxon>Lachnospiraceae</taxon>
        <taxon>Candidatus Weimeria</taxon>
    </lineage>
</organism>
<dbReference type="SMART" id="SM01340">
    <property type="entry name" value="DNA_mis_repair"/>
    <property type="match status" value="1"/>
</dbReference>
<keyword evidence="8" id="KW-1185">Reference proteome</keyword>
<evidence type="ECO:0000256" key="1">
    <source>
        <dbReference type="ARBA" id="ARBA00006082"/>
    </source>
</evidence>
<dbReference type="GO" id="GO:0016887">
    <property type="term" value="F:ATP hydrolysis activity"/>
    <property type="evidence" value="ECO:0007669"/>
    <property type="project" value="InterPro"/>
</dbReference>
<dbReference type="PANTHER" id="PTHR10073">
    <property type="entry name" value="DNA MISMATCH REPAIR PROTEIN MLH, PMS, MUTL"/>
    <property type="match status" value="1"/>
</dbReference>
<dbReference type="Gene3D" id="3.30.1370.100">
    <property type="entry name" value="MutL, C-terminal domain, regulatory subdomain"/>
    <property type="match status" value="1"/>
</dbReference>
<dbReference type="InterPro" id="IPR042120">
    <property type="entry name" value="MutL_C_dimsub"/>
</dbReference>
<dbReference type="GO" id="GO:0004519">
    <property type="term" value="F:endonuclease activity"/>
    <property type="evidence" value="ECO:0007669"/>
    <property type="project" value="UniProtKB-KW"/>
</dbReference>
<evidence type="ECO:0000313" key="8">
    <source>
        <dbReference type="Proteomes" id="UP000460257"/>
    </source>
</evidence>
<accession>A0A6N7IWK2</accession>
<dbReference type="InterPro" id="IPR038973">
    <property type="entry name" value="MutL/Mlh/Pms-like"/>
</dbReference>
<evidence type="ECO:0000259" key="5">
    <source>
        <dbReference type="SMART" id="SM00853"/>
    </source>
</evidence>
<dbReference type="AlphaFoldDB" id="A0A6N7IWK2"/>
<dbReference type="Gene3D" id="3.30.1540.20">
    <property type="entry name" value="MutL, C-terminal domain, dimerisation subdomain"/>
    <property type="match status" value="1"/>
</dbReference>
<protein>
    <recommendedName>
        <fullName evidence="4">DNA mismatch repair protein MutL</fullName>
    </recommendedName>
</protein>
<dbReference type="CDD" id="cd00782">
    <property type="entry name" value="MutL_Trans"/>
    <property type="match status" value="1"/>
</dbReference>
<sequence length="618" mass="69689">MREIKELDQSVIDKIAAGEVVERPASVIKELTENAIDAGATAISVEIEGGGIDLIRVTDNGSGIPEDQIETAFLRHATSKLRTADELENIGSLGFRGEALSSIAAVSKVEVFTKTEDEFVGCHYIIEGGKEIDRESKATPDGTTFIVRALFYNTPARRKFLKSPATEGNYIRDLLEKLAISHPDIAFKFRMNKQEKFVTVGDGKLLDAVYCVYGRSIANHLIEIDSAIEGVHISGFLGKSELNRGNRTMEIFFVNRRLVKSSLLSKALEAGGEGFVMKHQYPFAIIFLDFDRPLVDVNVHPTKQEVRFLDEPLVYKLVSETVHRAYTGGDTDRDTEDLSAEALKQSDTANYAAKAPEPFEKKRLNAIKDAIVQQIADDSPYEKKYERSEVDRFIADQKTSMPKYEQTQKTSMPKYEQTSFISKESAINHRLIGLAFDTYWIFEYNDALFLVDQHAAHEKVNYERLMRQLKEREMTSEMVSPSIIITLTRQEKQTVFDHLDAFCDLGFRISDFGETEVALEAVPGNLLEIDPEELFTNVLKGIDDWGNEKVPEIVREKIATMSCKAAVKGGQPISPTEMDNLFMEMMQADEPYHCPHGRPTVVRITKAELDRRFKRIVN</sequence>
<dbReference type="SUPFAM" id="SSF118116">
    <property type="entry name" value="DNA mismatch repair protein MutL"/>
    <property type="match status" value="1"/>
</dbReference>
<dbReference type="FunFam" id="3.30.565.10:FF:000003">
    <property type="entry name" value="DNA mismatch repair endonuclease MutL"/>
    <property type="match status" value="1"/>
</dbReference>
<dbReference type="HAMAP" id="MF_00149">
    <property type="entry name" value="DNA_mis_repair"/>
    <property type="match status" value="1"/>
</dbReference>
<evidence type="ECO:0000256" key="2">
    <source>
        <dbReference type="ARBA" id="ARBA00022763"/>
    </source>
</evidence>
<keyword evidence="3 4" id="KW-0234">DNA repair</keyword>
<keyword evidence="7" id="KW-0255">Endonuclease</keyword>
<dbReference type="Proteomes" id="UP000460257">
    <property type="component" value="Unassembled WGS sequence"/>
</dbReference>
<name>A0A6N7IWK2_9FIRM</name>
<evidence type="ECO:0000256" key="4">
    <source>
        <dbReference type="HAMAP-Rule" id="MF_00149"/>
    </source>
</evidence>
<feature type="domain" description="MutL C-terminal dimerisation" evidence="5">
    <location>
        <begin position="431"/>
        <end position="573"/>
    </location>
</feature>
<evidence type="ECO:0000259" key="6">
    <source>
        <dbReference type="SMART" id="SM01340"/>
    </source>
</evidence>
<dbReference type="Gene3D" id="3.30.230.10">
    <property type="match status" value="1"/>
</dbReference>
<dbReference type="InterPro" id="IPR020568">
    <property type="entry name" value="Ribosomal_Su5_D2-typ_SF"/>
</dbReference>
<gene>
    <name evidence="4 7" type="primary">mutL</name>
    <name evidence="7" type="ORF">FRC54_01450</name>
</gene>
<dbReference type="PROSITE" id="PS00058">
    <property type="entry name" value="DNA_MISMATCH_REPAIR_1"/>
    <property type="match status" value="1"/>
</dbReference>
<dbReference type="InterPro" id="IPR014721">
    <property type="entry name" value="Ribsml_uS5_D2-typ_fold_subgr"/>
</dbReference>
<dbReference type="InterPro" id="IPR020667">
    <property type="entry name" value="DNA_mismatch_repair_MutL"/>
</dbReference>
<dbReference type="SMART" id="SM00853">
    <property type="entry name" value="MutL_C"/>
    <property type="match status" value="1"/>
</dbReference>
<evidence type="ECO:0000313" key="7">
    <source>
        <dbReference type="EMBL" id="MQN00653.1"/>
    </source>
</evidence>
<proteinExistence type="inferred from homology"/>
<dbReference type="GO" id="GO:0032300">
    <property type="term" value="C:mismatch repair complex"/>
    <property type="evidence" value="ECO:0007669"/>
    <property type="project" value="InterPro"/>
</dbReference>
<dbReference type="SUPFAM" id="SSF54211">
    <property type="entry name" value="Ribosomal protein S5 domain 2-like"/>
    <property type="match status" value="1"/>
</dbReference>
<dbReference type="InterPro" id="IPR037198">
    <property type="entry name" value="MutL_C_sf"/>
</dbReference>
<dbReference type="InterPro" id="IPR014762">
    <property type="entry name" value="DNA_mismatch_repair_CS"/>
</dbReference>
<feature type="domain" description="DNA mismatch repair protein S5" evidence="6">
    <location>
        <begin position="209"/>
        <end position="327"/>
    </location>
</feature>
<evidence type="ECO:0000256" key="3">
    <source>
        <dbReference type="ARBA" id="ARBA00023204"/>
    </source>
</evidence>
<dbReference type="Pfam" id="PF08676">
    <property type="entry name" value="MutL_C"/>
    <property type="match status" value="1"/>
</dbReference>
<dbReference type="InterPro" id="IPR002099">
    <property type="entry name" value="MutL/Mlh/PMS"/>
</dbReference>
<keyword evidence="2 4" id="KW-0227">DNA damage</keyword>
<dbReference type="Pfam" id="PF01119">
    <property type="entry name" value="DNA_mis_repair"/>
    <property type="match status" value="1"/>
</dbReference>
<dbReference type="GO" id="GO:0005524">
    <property type="term" value="F:ATP binding"/>
    <property type="evidence" value="ECO:0007669"/>
    <property type="project" value="InterPro"/>
</dbReference>